<protein>
    <submittedName>
        <fullName evidence="2">Uncharacterized protein</fullName>
    </submittedName>
</protein>
<dbReference type="RefSeq" id="WP_146505238.1">
    <property type="nucleotide sequence ID" value="NZ_SJPG01000001.1"/>
</dbReference>
<proteinExistence type="predicted"/>
<reference evidence="2 3" key="1">
    <citation type="submission" date="2019-02" db="EMBL/GenBank/DDBJ databases">
        <title>Deep-cultivation of Planctomycetes and their phenomic and genomic characterization uncovers novel biology.</title>
        <authorList>
            <person name="Wiegand S."/>
            <person name="Jogler M."/>
            <person name="Boedeker C."/>
            <person name="Pinto D."/>
            <person name="Vollmers J."/>
            <person name="Rivas-Marin E."/>
            <person name="Kohn T."/>
            <person name="Peeters S.H."/>
            <person name="Heuer A."/>
            <person name="Rast P."/>
            <person name="Oberbeckmann S."/>
            <person name="Bunk B."/>
            <person name="Jeske O."/>
            <person name="Meyerdierks A."/>
            <person name="Storesund J.E."/>
            <person name="Kallscheuer N."/>
            <person name="Luecker S."/>
            <person name="Lage O.M."/>
            <person name="Pohl T."/>
            <person name="Merkel B.J."/>
            <person name="Hornburger P."/>
            <person name="Mueller R.-W."/>
            <person name="Bruemmer F."/>
            <person name="Labrenz M."/>
            <person name="Spormann A.M."/>
            <person name="Op Den Camp H."/>
            <person name="Overmann J."/>
            <person name="Amann R."/>
            <person name="Jetten M.S.M."/>
            <person name="Mascher T."/>
            <person name="Medema M.H."/>
            <person name="Devos D.P."/>
            <person name="Kaster A.-K."/>
            <person name="Ovreas L."/>
            <person name="Rohde M."/>
            <person name="Galperin M.Y."/>
            <person name="Jogler C."/>
        </authorList>
    </citation>
    <scope>NUCLEOTIDE SEQUENCE [LARGE SCALE GENOMIC DNA]</scope>
    <source>
        <strain evidence="2 3">Pan54</strain>
    </source>
</reference>
<evidence type="ECO:0000313" key="3">
    <source>
        <dbReference type="Proteomes" id="UP000316095"/>
    </source>
</evidence>
<name>A0A5C5XM89_9PLAN</name>
<evidence type="ECO:0000313" key="2">
    <source>
        <dbReference type="EMBL" id="TWT63503.1"/>
    </source>
</evidence>
<evidence type="ECO:0000256" key="1">
    <source>
        <dbReference type="SAM" id="Phobius"/>
    </source>
</evidence>
<feature type="transmembrane region" description="Helical" evidence="1">
    <location>
        <begin position="50"/>
        <end position="71"/>
    </location>
</feature>
<keyword evidence="1" id="KW-1133">Transmembrane helix</keyword>
<dbReference type="AlphaFoldDB" id="A0A5C5XM89"/>
<dbReference type="EMBL" id="SJPG01000001">
    <property type="protein sequence ID" value="TWT63503.1"/>
    <property type="molecule type" value="Genomic_DNA"/>
</dbReference>
<sequence length="141" mass="16651">MADDRPQKINRDNLLAQDAENQSFNYEEFRMNLQQNIQQLEQRGRSYQHAMYWCMGIFASCFPAVLVIEAFQLTRIFWVPPLWSGIGIVSLLAAIWFSGIYSYKYRPALKKARHDMLWTMIAQLQSQVAEIQSRLEKKEDR</sequence>
<keyword evidence="1" id="KW-0472">Membrane</keyword>
<keyword evidence="1" id="KW-0812">Transmembrane</keyword>
<accession>A0A5C5XM89</accession>
<comment type="caution">
    <text evidence="2">The sequence shown here is derived from an EMBL/GenBank/DDBJ whole genome shotgun (WGS) entry which is preliminary data.</text>
</comment>
<gene>
    <name evidence="2" type="ORF">Pan54_42560</name>
</gene>
<dbReference type="Proteomes" id="UP000316095">
    <property type="component" value="Unassembled WGS sequence"/>
</dbReference>
<feature type="transmembrane region" description="Helical" evidence="1">
    <location>
        <begin position="83"/>
        <end position="103"/>
    </location>
</feature>
<organism evidence="2 3">
    <name type="scientific">Rubinisphaera italica</name>
    <dbReference type="NCBI Taxonomy" id="2527969"/>
    <lineage>
        <taxon>Bacteria</taxon>
        <taxon>Pseudomonadati</taxon>
        <taxon>Planctomycetota</taxon>
        <taxon>Planctomycetia</taxon>
        <taxon>Planctomycetales</taxon>
        <taxon>Planctomycetaceae</taxon>
        <taxon>Rubinisphaera</taxon>
    </lineage>
</organism>
<keyword evidence="3" id="KW-1185">Reference proteome</keyword>